<dbReference type="InterPro" id="IPR000219">
    <property type="entry name" value="DH_dom"/>
</dbReference>
<dbReference type="SUPFAM" id="SSF48065">
    <property type="entry name" value="DBL homology domain (DH-domain)"/>
    <property type="match status" value="1"/>
</dbReference>
<dbReference type="PANTHER" id="PTHR47339">
    <property type="entry name" value="CELL DIVISION CONTROL PROTEIN 24"/>
    <property type="match status" value="1"/>
</dbReference>
<gene>
    <name evidence="3" type="primary">CDC24_2</name>
    <name evidence="3" type="ORF">IWQ62_005322</name>
</gene>
<comment type="caution">
    <text evidence="3">The sequence shown here is derived from an EMBL/GenBank/DDBJ whole genome shotgun (WGS) entry which is preliminary data.</text>
</comment>
<dbReference type="Pfam" id="PF15411">
    <property type="entry name" value="PH_10"/>
    <property type="match status" value="1"/>
</dbReference>
<dbReference type="GO" id="GO:0005634">
    <property type="term" value="C:nucleus"/>
    <property type="evidence" value="ECO:0007669"/>
    <property type="project" value="TreeGrafter"/>
</dbReference>
<feature type="compositionally biased region" description="Basic residues" evidence="1">
    <location>
        <begin position="1"/>
        <end position="10"/>
    </location>
</feature>
<evidence type="ECO:0000313" key="4">
    <source>
        <dbReference type="Proteomes" id="UP001150925"/>
    </source>
</evidence>
<sequence length="496" mass="56390">MHSVTLRRRAPSQVGSVHTIDLPTPSTPLPTNAPATSLYQRCLQLMDRLALVPGFAPFLEPKPRVNDSAIGEEATPDQAFPDSSPGQTAPESYLDPVQYLWGIFRDGYSLITIYNALRPETPIVCDLKPSMTEQKKEKVKIFNFIKAIKELDLMGDSQMLIVSDIFRDDTNAFIKILNIVTALLDRLEKEGRLLPAGPNVVRPSLRFSDDSDRKPENNREKVVAEILDTERKYVNDLITLQRYMQEIQSQHILPEETTRLMFANLSALLDFQQRFLIGIEGNARKAASEQQFGALFVKMESGFSVYEPYIANHKRASEIAQREAGTLAKLSNILDPTFQLQSLLIKPVQRICKYELLYRELIRFSDSDAPNYNDIQEGYEAAKRIANRTNETIRREENYHALKDLELRVLDWNKMDLAKFGELHLFDRFTMTTSDIVNELQFYLFDDSLICCKDVEPGKENRKSQKHQSQGSVGAGPESAEAAARRKKGTLLIKGR</sequence>
<feature type="non-terminal residue" evidence="3">
    <location>
        <position position="496"/>
    </location>
</feature>
<organism evidence="3 4">
    <name type="scientific">Dispira parvispora</name>
    <dbReference type="NCBI Taxonomy" id="1520584"/>
    <lineage>
        <taxon>Eukaryota</taxon>
        <taxon>Fungi</taxon>
        <taxon>Fungi incertae sedis</taxon>
        <taxon>Zoopagomycota</taxon>
        <taxon>Kickxellomycotina</taxon>
        <taxon>Dimargaritomycetes</taxon>
        <taxon>Dimargaritales</taxon>
        <taxon>Dimargaritaceae</taxon>
        <taxon>Dispira</taxon>
    </lineage>
</organism>
<dbReference type="GO" id="GO:0043332">
    <property type="term" value="C:mating projection tip"/>
    <property type="evidence" value="ECO:0007669"/>
    <property type="project" value="TreeGrafter"/>
</dbReference>
<proteinExistence type="predicted"/>
<dbReference type="GO" id="GO:0000935">
    <property type="term" value="C:division septum"/>
    <property type="evidence" value="ECO:0007669"/>
    <property type="project" value="TreeGrafter"/>
</dbReference>
<dbReference type="Gene3D" id="1.20.900.10">
    <property type="entry name" value="Dbl homology (DH) domain"/>
    <property type="match status" value="1"/>
</dbReference>
<feature type="region of interest" description="Disordered" evidence="1">
    <location>
        <begin position="1"/>
        <end position="31"/>
    </location>
</feature>
<feature type="domain" description="DH" evidence="2">
    <location>
        <begin position="218"/>
        <end position="392"/>
    </location>
</feature>
<feature type="region of interest" description="Disordered" evidence="1">
    <location>
        <begin position="458"/>
        <end position="496"/>
    </location>
</feature>
<dbReference type="SUPFAM" id="SSF50729">
    <property type="entry name" value="PH domain-like"/>
    <property type="match status" value="1"/>
</dbReference>
<evidence type="ECO:0000313" key="3">
    <source>
        <dbReference type="EMBL" id="KAJ1956338.1"/>
    </source>
</evidence>
<dbReference type="Gene3D" id="2.30.29.30">
    <property type="entry name" value="Pleckstrin-homology domain (PH domain)/Phosphotyrosine-binding domain (PTB)"/>
    <property type="match status" value="1"/>
</dbReference>
<dbReference type="EMBL" id="JANBPY010002143">
    <property type="protein sequence ID" value="KAJ1956338.1"/>
    <property type="molecule type" value="Genomic_DNA"/>
</dbReference>
<dbReference type="CDD" id="cd00014">
    <property type="entry name" value="CH_SF"/>
    <property type="match status" value="1"/>
</dbReference>
<dbReference type="Pfam" id="PF00621">
    <property type="entry name" value="RhoGEF"/>
    <property type="match status" value="1"/>
</dbReference>
<dbReference type="GO" id="GO:0031106">
    <property type="term" value="P:septin ring organization"/>
    <property type="evidence" value="ECO:0007669"/>
    <property type="project" value="TreeGrafter"/>
</dbReference>
<dbReference type="GO" id="GO:0030010">
    <property type="term" value="P:establishment of cell polarity"/>
    <property type="evidence" value="ECO:0007669"/>
    <property type="project" value="TreeGrafter"/>
</dbReference>
<dbReference type="CDD" id="cd00160">
    <property type="entry name" value="RhoGEF"/>
    <property type="match status" value="1"/>
</dbReference>
<evidence type="ECO:0000256" key="1">
    <source>
        <dbReference type="SAM" id="MobiDB-lite"/>
    </source>
</evidence>
<dbReference type="SMART" id="SM00325">
    <property type="entry name" value="RhoGEF"/>
    <property type="match status" value="1"/>
</dbReference>
<protein>
    <submittedName>
        <fullName evidence="3">Guanine nucleotide exchange factor for Cdc42p</fullName>
    </submittedName>
</protein>
<reference evidence="3" key="1">
    <citation type="submission" date="2022-07" db="EMBL/GenBank/DDBJ databases">
        <title>Phylogenomic reconstructions and comparative analyses of Kickxellomycotina fungi.</title>
        <authorList>
            <person name="Reynolds N.K."/>
            <person name="Stajich J.E."/>
            <person name="Barry K."/>
            <person name="Grigoriev I.V."/>
            <person name="Crous P."/>
            <person name="Smith M.E."/>
        </authorList>
    </citation>
    <scope>NUCLEOTIDE SEQUENCE</scope>
    <source>
        <strain evidence="3">RSA 1196</strain>
    </source>
</reference>
<evidence type="ECO:0000259" key="2">
    <source>
        <dbReference type="PROSITE" id="PS50010"/>
    </source>
</evidence>
<dbReference type="Pfam" id="PF06395">
    <property type="entry name" value="CDC24"/>
    <property type="match status" value="1"/>
</dbReference>
<keyword evidence="4" id="KW-1185">Reference proteome</keyword>
<dbReference type="InterPro" id="IPR035899">
    <property type="entry name" value="DBL_dom_sf"/>
</dbReference>
<dbReference type="InterPro" id="IPR053026">
    <property type="entry name" value="CDC42_GEF"/>
</dbReference>
<name>A0A9W8AKN6_9FUNG</name>
<accession>A0A9W8AKN6</accession>
<dbReference type="Proteomes" id="UP001150925">
    <property type="component" value="Unassembled WGS sequence"/>
</dbReference>
<dbReference type="InterPro" id="IPR010481">
    <property type="entry name" value="Cdc24/Scd1_N"/>
</dbReference>
<dbReference type="PROSITE" id="PS50010">
    <property type="entry name" value="DH_2"/>
    <property type="match status" value="1"/>
</dbReference>
<dbReference type="PANTHER" id="PTHR47339:SF1">
    <property type="entry name" value="CELL DIVISION CONTROL PROTEIN 24"/>
    <property type="match status" value="1"/>
</dbReference>
<dbReference type="GO" id="GO:0005737">
    <property type="term" value="C:cytoplasm"/>
    <property type="evidence" value="ECO:0007669"/>
    <property type="project" value="TreeGrafter"/>
</dbReference>
<dbReference type="AlphaFoldDB" id="A0A9W8AKN6"/>
<feature type="compositionally biased region" description="Basic residues" evidence="1">
    <location>
        <begin position="485"/>
        <end position="496"/>
    </location>
</feature>
<dbReference type="GO" id="GO:0005085">
    <property type="term" value="F:guanyl-nucleotide exchange factor activity"/>
    <property type="evidence" value="ECO:0007669"/>
    <property type="project" value="InterPro"/>
</dbReference>
<dbReference type="InterPro" id="IPR011993">
    <property type="entry name" value="PH-like_dom_sf"/>
</dbReference>
<dbReference type="OrthoDB" id="1594986at2759"/>